<dbReference type="GO" id="GO:0008270">
    <property type="term" value="F:zinc ion binding"/>
    <property type="evidence" value="ECO:0007669"/>
    <property type="project" value="InterPro"/>
</dbReference>
<reference evidence="16 17" key="1">
    <citation type="journal article" date="2018" name="PLoS Pathog.">
        <title>Evolution of structural diversity of trichothecenes, a family of toxins produced by plant pathogenic and entomopathogenic fungi.</title>
        <authorList>
            <person name="Proctor R.H."/>
            <person name="McCormick S.P."/>
            <person name="Kim H.S."/>
            <person name="Cardoza R.E."/>
            <person name="Stanley A.M."/>
            <person name="Lindo L."/>
            <person name="Kelly A."/>
            <person name="Brown D.W."/>
            <person name="Lee T."/>
            <person name="Vaughan M.M."/>
            <person name="Alexander N.J."/>
            <person name="Busman M."/>
            <person name="Gutierrez S."/>
        </authorList>
    </citation>
    <scope>NUCLEOTIDE SEQUENCE [LARGE SCALE GENOMIC DNA]</scope>
    <source>
        <strain evidence="16 17">NRRL 3299</strain>
    </source>
</reference>
<evidence type="ECO:0000256" key="8">
    <source>
        <dbReference type="ARBA" id="ARBA00023125"/>
    </source>
</evidence>
<dbReference type="Proteomes" id="UP000266152">
    <property type="component" value="Unassembled WGS sequence"/>
</dbReference>
<dbReference type="PROSITE" id="PS50011">
    <property type="entry name" value="PROTEIN_KINASE_DOM"/>
    <property type="match status" value="1"/>
</dbReference>
<dbReference type="AlphaFoldDB" id="A0A395RW10"/>
<dbReference type="EC" id="2.7.11.1" evidence="4"/>
<dbReference type="GO" id="GO:0003677">
    <property type="term" value="F:DNA binding"/>
    <property type="evidence" value="ECO:0007669"/>
    <property type="project" value="UniProtKB-KW"/>
</dbReference>
<feature type="domain" description="Protein kinase" evidence="15">
    <location>
        <begin position="779"/>
        <end position="1046"/>
    </location>
</feature>
<dbReference type="EMBL" id="PXOF01000118">
    <property type="protein sequence ID" value="RGP64313.1"/>
    <property type="molecule type" value="Genomic_DNA"/>
</dbReference>
<comment type="catalytic activity">
    <reaction evidence="14">
        <text>L-seryl-[protein] + ATP = O-phospho-L-seryl-[protein] + ADP + H(+)</text>
        <dbReference type="Rhea" id="RHEA:17989"/>
        <dbReference type="Rhea" id="RHEA-COMP:9863"/>
        <dbReference type="Rhea" id="RHEA-COMP:11604"/>
        <dbReference type="ChEBI" id="CHEBI:15378"/>
        <dbReference type="ChEBI" id="CHEBI:29999"/>
        <dbReference type="ChEBI" id="CHEBI:30616"/>
        <dbReference type="ChEBI" id="CHEBI:83421"/>
        <dbReference type="ChEBI" id="CHEBI:456216"/>
        <dbReference type="EC" id="2.7.11.1"/>
    </reaction>
</comment>
<evidence type="ECO:0000259" key="15">
    <source>
        <dbReference type="PROSITE" id="PS50011"/>
    </source>
</evidence>
<dbReference type="PANTHER" id="PTHR46910:SF37">
    <property type="entry name" value="ZN(II)2CYS6 TRANSCRIPTION FACTOR (EUROFUNG)"/>
    <property type="match status" value="1"/>
</dbReference>
<dbReference type="InterPro" id="IPR008266">
    <property type="entry name" value="Tyr_kinase_AS"/>
</dbReference>
<protein>
    <recommendedName>
        <fullName evidence="6">EKC/KEOPS complex subunit BUD32</fullName>
        <ecNumber evidence="4">2.7.11.1</ecNumber>
    </recommendedName>
    <alternativeName>
        <fullName evidence="11 12">Atypical Serine/threonine protein kinase BUD32</fullName>
    </alternativeName>
    <alternativeName>
        <fullName evidence="5">EKC/KEOPS complex subunit bud32</fullName>
    </alternativeName>
</protein>
<keyword evidence="7" id="KW-0805">Transcription regulation</keyword>
<comment type="function">
    <text evidence="1">Component of the EKC/KEOPS complex that is required for the formation of a threonylcarbamoyl group on adenosine at position 37 (t(6)A37) in tRNAs that read codons beginning with adenine. The complex is probably involved in the transfer of the threonylcarbamoyl moiety of threonylcarbamoyl-AMP (TC-AMP) to the N6 group of A37. BUD32 has ATPase activity in the context of the EKC/KEOPS complex and likely plays a supporting role to the catalytic subunit KAE1. The EKC/KEOPS complex also promotes both telomere uncapping and telomere elongation. The complex is required for efficient recruitment of transcriptional coactivators.</text>
</comment>
<evidence type="ECO:0000256" key="2">
    <source>
        <dbReference type="ARBA" id="ARBA00004123"/>
    </source>
</evidence>
<evidence type="ECO:0000313" key="16">
    <source>
        <dbReference type="EMBL" id="RGP64313.1"/>
    </source>
</evidence>
<keyword evidence="17" id="KW-1185">Reference proteome</keyword>
<dbReference type="SUPFAM" id="SSF56112">
    <property type="entry name" value="Protein kinase-like (PK-like)"/>
    <property type="match status" value="1"/>
</dbReference>
<accession>A0A395RW10</accession>
<dbReference type="GO" id="GO:0006351">
    <property type="term" value="P:DNA-templated transcription"/>
    <property type="evidence" value="ECO:0007669"/>
    <property type="project" value="InterPro"/>
</dbReference>
<keyword evidence="10" id="KW-0539">Nucleus</keyword>
<evidence type="ECO:0000256" key="1">
    <source>
        <dbReference type="ARBA" id="ARBA00003747"/>
    </source>
</evidence>
<evidence type="ECO:0000256" key="7">
    <source>
        <dbReference type="ARBA" id="ARBA00023015"/>
    </source>
</evidence>
<dbReference type="PROSITE" id="PS00109">
    <property type="entry name" value="PROTEIN_KINASE_TYR"/>
    <property type="match status" value="1"/>
</dbReference>
<evidence type="ECO:0000313" key="17">
    <source>
        <dbReference type="Proteomes" id="UP000266152"/>
    </source>
</evidence>
<dbReference type="InterPro" id="IPR007219">
    <property type="entry name" value="XnlR_reg_dom"/>
</dbReference>
<dbReference type="Pfam" id="PF04082">
    <property type="entry name" value="Fungal_trans"/>
    <property type="match status" value="1"/>
</dbReference>
<dbReference type="InterPro" id="IPR011009">
    <property type="entry name" value="Kinase-like_dom_sf"/>
</dbReference>
<evidence type="ECO:0000256" key="11">
    <source>
        <dbReference type="ARBA" id="ARBA00030980"/>
    </source>
</evidence>
<sequence>MSAPTFPPHYKFCVAFINAVLDIPELQSLYLFPASIGFERCRPLSPWPNADSVAPKRPRPAILASPERSAVPVCTRIPNAYLIDVRVADPEQATLLLVKAVSFEAIIVNLELAKYRAGKMADQCHGSKKPLLERPNDLLVDHILFGRSTTSMPNSEQSFSLKGIGLLSGTYSVTFFSDSRLEILSAKLKNRKIHDLLRRISLIINSKVKATSSTSTLPIPERSLPPLNHTLATKYILIYFEQVHPLFPHIDRKSFDYTVSSGELGDILINDTAFSALYYSVLALGCLYDGGGSFEPGKGDAWDLFSVALALLPDLQKSPNPLVALQAMTTASVYALGVPCLSIEQKIITETARMVQDLTPALSKGFSGPIFCRIFWIVYAIEKTSSFHFGRASVIIDSNIILPMPDIPESSFGTFSWALIMARHCRLLSRAMDTLFCPGVCQKGSQYFLLVIDQLQQDLEKWMMSIPEEFRPKSSYQRHLSRRSIRGAIGIWINYLYYSLKLILLRSRLQINSHQDHDSAKGVYRDQLVDVSRSILEMVTYIDVEPSTPLWIVAGIPLSALFVLFDQVISNPKSPDTRSNLALLDIAGGHFARIEFASGGSLPGSLISEFTYIAREYVNQNDASDGQQFSVQATDQDITPPVIADNRSMPASTSQNHAQRTLPTTSIKMIDEESKYFCLSGDIRIGGPSTWHVVDWDQRRVVSVTMDGEQEDDSLAIEHYRRLNHQLSPETYRIYVSESGEIMSTHSDTNDDMNYCIHYPSLQDASLPVGIQTIRRNELQELDRLGPDADLVAYPPCIGESAQKAVFKYYFMWQYAKASWKEMSLWMRLPRHPNIVPFDRVVLDELEGGVVGFTSIYVPGGNLEDNKARLFKLKWLRQLIEVVEDLNLVYGISHQDIAPRNLVIDEVTDSIMLFDFNFAARISHPPEEGETYIEDRNDVKGVIFTTFEIVTRNNDIRNVPYEDQSLDDLGWEWTKHPDVTLDHPVESYQILLQEWQKGRAKHVYQTKDTRFMDWPPMPKPPQKTVSLRRVNGESFDTMVDNFFERR</sequence>
<dbReference type="InterPro" id="IPR000719">
    <property type="entry name" value="Prot_kinase_dom"/>
</dbReference>
<evidence type="ECO:0000256" key="4">
    <source>
        <dbReference type="ARBA" id="ARBA00012513"/>
    </source>
</evidence>
<comment type="subunit">
    <text evidence="3">Component of the EKC/KEOPS complex composed of at least BUD32, CGI121, GON7, KAE1 and PCC1; the whole complex dimerizes.</text>
</comment>
<dbReference type="GO" id="GO:0005634">
    <property type="term" value="C:nucleus"/>
    <property type="evidence" value="ECO:0007669"/>
    <property type="project" value="UniProtKB-SubCell"/>
</dbReference>
<dbReference type="Gene3D" id="1.10.510.10">
    <property type="entry name" value="Transferase(Phosphotransferase) domain 1"/>
    <property type="match status" value="1"/>
</dbReference>
<comment type="subcellular location">
    <subcellularLocation>
        <location evidence="2">Nucleus</location>
    </subcellularLocation>
</comment>
<evidence type="ECO:0000256" key="5">
    <source>
        <dbReference type="ARBA" id="ARBA00013948"/>
    </source>
</evidence>
<evidence type="ECO:0000256" key="3">
    <source>
        <dbReference type="ARBA" id="ARBA00011534"/>
    </source>
</evidence>
<evidence type="ECO:0000256" key="12">
    <source>
        <dbReference type="ARBA" id="ARBA00033194"/>
    </source>
</evidence>
<evidence type="ECO:0000256" key="14">
    <source>
        <dbReference type="ARBA" id="ARBA00048679"/>
    </source>
</evidence>
<gene>
    <name evidence="16" type="ORF">FSPOR_8133</name>
</gene>
<dbReference type="PANTHER" id="PTHR46910">
    <property type="entry name" value="TRANSCRIPTION FACTOR PDR1"/>
    <property type="match status" value="1"/>
</dbReference>
<proteinExistence type="predicted"/>
<dbReference type="GO" id="GO:0004674">
    <property type="term" value="F:protein serine/threonine kinase activity"/>
    <property type="evidence" value="ECO:0007669"/>
    <property type="project" value="UniProtKB-EC"/>
</dbReference>
<evidence type="ECO:0000256" key="6">
    <source>
        <dbReference type="ARBA" id="ARBA00019973"/>
    </source>
</evidence>
<comment type="catalytic activity">
    <reaction evidence="13">
        <text>L-threonyl-[protein] + ATP = O-phospho-L-threonyl-[protein] + ADP + H(+)</text>
        <dbReference type="Rhea" id="RHEA:46608"/>
        <dbReference type="Rhea" id="RHEA-COMP:11060"/>
        <dbReference type="Rhea" id="RHEA-COMP:11605"/>
        <dbReference type="ChEBI" id="CHEBI:15378"/>
        <dbReference type="ChEBI" id="CHEBI:30013"/>
        <dbReference type="ChEBI" id="CHEBI:30616"/>
        <dbReference type="ChEBI" id="CHEBI:61977"/>
        <dbReference type="ChEBI" id="CHEBI:456216"/>
        <dbReference type="EC" id="2.7.11.1"/>
    </reaction>
</comment>
<dbReference type="InterPro" id="IPR050987">
    <property type="entry name" value="AtrR-like"/>
</dbReference>
<comment type="caution">
    <text evidence="16">The sequence shown here is derived from an EMBL/GenBank/DDBJ whole genome shotgun (WGS) entry which is preliminary data.</text>
</comment>
<name>A0A395RW10_FUSSP</name>
<dbReference type="STRING" id="5514.A0A395RW10"/>
<dbReference type="GO" id="GO:0005524">
    <property type="term" value="F:ATP binding"/>
    <property type="evidence" value="ECO:0007669"/>
    <property type="project" value="InterPro"/>
</dbReference>
<organism evidence="16 17">
    <name type="scientific">Fusarium sporotrichioides</name>
    <dbReference type="NCBI Taxonomy" id="5514"/>
    <lineage>
        <taxon>Eukaryota</taxon>
        <taxon>Fungi</taxon>
        <taxon>Dikarya</taxon>
        <taxon>Ascomycota</taxon>
        <taxon>Pezizomycotina</taxon>
        <taxon>Sordariomycetes</taxon>
        <taxon>Hypocreomycetidae</taxon>
        <taxon>Hypocreales</taxon>
        <taxon>Nectriaceae</taxon>
        <taxon>Fusarium</taxon>
    </lineage>
</organism>
<keyword evidence="8" id="KW-0238">DNA-binding</keyword>
<evidence type="ECO:0000256" key="10">
    <source>
        <dbReference type="ARBA" id="ARBA00023242"/>
    </source>
</evidence>
<keyword evidence="9" id="KW-0804">Transcription</keyword>
<dbReference type="GO" id="GO:0003700">
    <property type="term" value="F:DNA-binding transcription factor activity"/>
    <property type="evidence" value="ECO:0007669"/>
    <property type="project" value="InterPro"/>
</dbReference>
<evidence type="ECO:0000256" key="9">
    <source>
        <dbReference type="ARBA" id="ARBA00023163"/>
    </source>
</evidence>
<evidence type="ECO:0000256" key="13">
    <source>
        <dbReference type="ARBA" id="ARBA00047899"/>
    </source>
</evidence>
<dbReference type="CDD" id="cd12148">
    <property type="entry name" value="fungal_TF_MHR"/>
    <property type="match status" value="1"/>
</dbReference>